<keyword evidence="2" id="KW-1185">Reference proteome</keyword>
<name>A4J4J4_DESRM</name>
<reference evidence="1 2" key="1">
    <citation type="submission" date="2007-03" db="EMBL/GenBank/DDBJ databases">
        <title>Complete sequence of Desulfotomaculum reducens MI-1.</title>
        <authorList>
            <consortium name="US DOE Joint Genome Institute"/>
            <person name="Copeland A."/>
            <person name="Lucas S."/>
            <person name="Lapidus A."/>
            <person name="Barry K."/>
            <person name="Detter J.C."/>
            <person name="Glavina del Rio T."/>
            <person name="Hammon N."/>
            <person name="Israni S."/>
            <person name="Dalin E."/>
            <person name="Tice H."/>
            <person name="Pitluck S."/>
            <person name="Sims D."/>
            <person name="Brettin T."/>
            <person name="Bruce D."/>
            <person name="Han C."/>
            <person name="Tapia R."/>
            <person name="Schmutz J."/>
            <person name="Larimer F."/>
            <person name="Land M."/>
            <person name="Hauser L."/>
            <person name="Kyrpides N."/>
            <person name="Kim E."/>
            <person name="Tebo B.M."/>
            <person name="Richardson P."/>
        </authorList>
    </citation>
    <scope>NUCLEOTIDE SEQUENCE [LARGE SCALE GENOMIC DNA]</scope>
    <source>
        <strain evidence="1 2">MI-1</strain>
    </source>
</reference>
<dbReference type="KEGG" id="drm:Dred_1467"/>
<gene>
    <name evidence="1" type="ordered locus">Dred_1467</name>
</gene>
<dbReference type="AlphaFoldDB" id="A4J4J4"/>
<evidence type="ECO:0000313" key="1">
    <source>
        <dbReference type="EMBL" id="ABO49997.1"/>
    </source>
</evidence>
<sequence length="71" mass="8039">MIKITVAAQVKQTIASLKGTKATLDTFQSIESNEDNKKLLDINACRVSEIIDRLENRVKTLEFEEPQYKGL</sequence>
<dbReference type="HOGENOM" id="CLU_185905_1_0_9"/>
<accession>A4J4J4</accession>
<dbReference type="EMBL" id="CP000612">
    <property type="protein sequence ID" value="ABO49997.1"/>
    <property type="molecule type" value="Genomic_DNA"/>
</dbReference>
<dbReference type="STRING" id="349161.Dred_1467"/>
<dbReference type="InterPro" id="IPR012452">
    <property type="entry name" value="DUF1657"/>
</dbReference>
<dbReference type="Proteomes" id="UP000001556">
    <property type="component" value="Chromosome"/>
</dbReference>
<dbReference type="Pfam" id="PF07870">
    <property type="entry name" value="DUF1657"/>
    <property type="match status" value="1"/>
</dbReference>
<organism evidence="1 2">
    <name type="scientific">Desulforamulus reducens (strain ATCC BAA-1160 / DSM 100696 / MI-1)</name>
    <name type="common">Desulfotomaculum reducens</name>
    <dbReference type="NCBI Taxonomy" id="349161"/>
    <lineage>
        <taxon>Bacteria</taxon>
        <taxon>Bacillati</taxon>
        <taxon>Bacillota</taxon>
        <taxon>Clostridia</taxon>
        <taxon>Eubacteriales</taxon>
        <taxon>Peptococcaceae</taxon>
        <taxon>Desulforamulus</taxon>
    </lineage>
</organism>
<proteinExistence type="predicted"/>
<dbReference type="eggNOG" id="ENOG5033HHR">
    <property type="taxonomic scope" value="Bacteria"/>
</dbReference>
<evidence type="ECO:0008006" key="3">
    <source>
        <dbReference type="Google" id="ProtNLM"/>
    </source>
</evidence>
<protein>
    <recommendedName>
        <fullName evidence="3">DUF1657 domain-containing protein</fullName>
    </recommendedName>
</protein>
<evidence type="ECO:0000313" key="2">
    <source>
        <dbReference type="Proteomes" id="UP000001556"/>
    </source>
</evidence>